<organism evidence="3 4">
    <name type="scientific">Nocardioides alpinus</name>
    <dbReference type="NCBI Taxonomy" id="748909"/>
    <lineage>
        <taxon>Bacteria</taxon>
        <taxon>Bacillati</taxon>
        <taxon>Actinomycetota</taxon>
        <taxon>Actinomycetes</taxon>
        <taxon>Propionibacteriales</taxon>
        <taxon>Nocardioidaceae</taxon>
        <taxon>Nocardioides</taxon>
    </lineage>
</organism>
<sequence length="286" mass="30960">MTVNADFTRYVEARWTDLVGGLEDEDVAPEAARIAVAETLLASRRSWSRRVRDEQVDVSLWAELRERTGLPARPGEPAPHGVRPSDPRDPPEPWFARAEALRGARRRRGLVRAAAGVLVLAVLATGWQWWASRPPAAEVREEANELPVVWYSQGELHLEDVVVTLPEIEEFAASGSGVVARLGSGSVVHVDADGDVTTGHDSTEALDDPPEAPTFIAFTQYDVLVQAAPVPGGGWAYLLDSSRRDSAQDALRQSESGRRALVVCMSEGKCGEPVTILGAGGSIRLR</sequence>
<dbReference type="Proteomes" id="UP000199113">
    <property type="component" value="Unassembled WGS sequence"/>
</dbReference>
<gene>
    <name evidence="3" type="ORF">SAMN05192575_11031</name>
</gene>
<feature type="region of interest" description="Disordered" evidence="1">
    <location>
        <begin position="69"/>
        <end position="91"/>
    </location>
</feature>
<protein>
    <submittedName>
        <fullName evidence="3">Uncharacterized protein</fullName>
    </submittedName>
</protein>
<name>A0A1I1AP78_9ACTN</name>
<keyword evidence="2" id="KW-0812">Transmembrane</keyword>
<dbReference type="STRING" id="748909.SAMN05192575_11031"/>
<accession>A0A1I1AP78</accession>
<keyword evidence="2" id="KW-1133">Transmembrane helix</keyword>
<proteinExistence type="predicted"/>
<reference evidence="3" key="1">
    <citation type="submission" date="2016-10" db="EMBL/GenBank/DDBJ databases">
        <authorList>
            <person name="de Groot N.N."/>
        </authorList>
    </citation>
    <scope>NUCLEOTIDE SEQUENCE [LARGE SCALE GENOMIC DNA]</scope>
    <source>
        <strain evidence="3">CGMCC 1.10697</strain>
    </source>
</reference>
<feature type="transmembrane region" description="Helical" evidence="2">
    <location>
        <begin position="110"/>
        <end position="130"/>
    </location>
</feature>
<evidence type="ECO:0000313" key="3">
    <source>
        <dbReference type="EMBL" id="SFB39849.1"/>
    </source>
</evidence>
<dbReference type="RefSeq" id="WP_139227781.1">
    <property type="nucleotide sequence ID" value="NZ_FOKC01000010.1"/>
</dbReference>
<dbReference type="OrthoDB" id="3787124at2"/>
<evidence type="ECO:0000256" key="1">
    <source>
        <dbReference type="SAM" id="MobiDB-lite"/>
    </source>
</evidence>
<evidence type="ECO:0000256" key="2">
    <source>
        <dbReference type="SAM" id="Phobius"/>
    </source>
</evidence>
<evidence type="ECO:0000313" key="4">
    <source>
        <dbReference type="Proteomes" id="UP000199113"/>
    </source>
</evidence>
<dbReference type="AlphaFoldDB" id="A0A1I1AP78"/>
<keyword evidence="2" id="KW-0472">Membrane</keyword>
<dbReference type="EMBL" id="FOKC01000010">
    <property type="protein sequence ID" value="SFB39849.1"/>
    <property type="molecule type" value="Genomic_DNA"/>
</dbReference>